<organism evidence="7 8">
    <name type="scientific">Scylla paramamosain</name>
    <name type="common">Mud crab</name>
    <dbReference type="NCBI Taxonomy" id="85552"/>
    <lineage>
        <taxon>Eukaryota</taxon>
        <taxon>Metazoa</taxon>
        <taxon>Ecdysozoa</taxon>
        <taxon>Arthropoda</taxon>
        <taxon>Crustacea</taxon>
        <taxon>Multicrustacea</taxon>
        <taxon>Malacostraca</taxon>
        <taxon>Eumalacostraca</taxon>
        <taxon>Eucarida</taxon>
        <taxon>Decapoda</taxon>
        <taxon>Pleocyemata</taxon>
        <taxon>Brachyura</taxon>
        <taxon>Eubrachyura</taxon>
        <taxon>Portunoidea</taxon>
        <taxon>Portunidae</taxon>
        <taxon>Portuninae</taxon>
        <taxon>Scylla</taxon>
    </lineage>
</organism>
<evidence type="ECO:0000313" key="7">
    <source>
        <dbReference type="EMBL" id="KAK8401113.1"/>
    </source>
</evidence>
<dbReference type="GO" id="GO:0004601">
    <property type="term" value="F:peroxidase activity"/>
    <property type="evidence" value="ECO:0007669"/>
    <property type="project" value="UniProtKB-KW"/>
</dbReference>
<dbReference type="PROSITE" id="PS50292">
    <property type="entry name" value="PEROXIDASE_3"/>
    <property type="match status" value="1"/>
</dbReference>
<sequence length="684" mass="76309">MVTLRLYPLLALLVLLCGAYADREGECIEVGFARTAGSMLHQGYEAAKEVMLARWAEEDLKGKPEYSNFSPLLKNVTRTGQLLEAASQAIIGLVRKTRVGKRCAEDWLLKGLEKHVLPLINVDKQLAEEMGLVMSFRCMVGSPYPNVDGSCVNQESPDLGSVGSKFLRLQTSMMGSDGFSSRGSVKGGKLPSARRVAEVLRKHLKRPAVTGLFGEWAHFMQRDVFSIPESPLAEGVDCCETPEAEDCDPIQVAEDDPLHATLPCINYRRSARAQAILGHRESLSLVSTYLDATPVYGSTDKVAFQRKTGYFGYLKAPGDEDDDEEGEKKKKKDTKVGDCAAPESFKGCFQFDEDDDWVAGIRLLLVLEHNRIAEVLSEINPHFDDPLLYNEARRIVVASYDHVTYNEYLPLLMGRPAVEKHTLQPGAEGPGSGYIAEVNPGVLASFAVSSYRNPAMTTEWKKEQGKTELVDSLHYESIRNDPYYDLLAMDIQRGRDQGVAGYVVWRRFCDDKHAYNTWEDLERGLDKELVKDLKELYQDELDDVDLQVAVLENDTDEGVVGKTYTCLLADQFARLKTGNRLFWEHESSLMTVEQKTYIKGVTLAHLLCANLPGLRATPKNSFLPPSDSNPLVPCEELRGGNLTAWKDTSLIEKMKKVKTEGKKQAEMVEEKEEAKEGTEEGRGK</sequence>
<dbReference type="GO" id="GO:0006979">
    <property type="term" value="P:response to oxidative stress"/>
    <property type="evidence" value="ECO:0007669"/>
    <property type="project" value="InterPro"/>
</dbReference>
<dbReference type="GO" id="GO:0005576">
    <property type="term" value="C:extracellular region"/>
    <property type="evidence" value="ECO:0007669"/>
    <property type="project" value="UniProtKB-SubCell"/>
</dbReference>
<keyword evidence="6" id="KW-0732">Signal</keyword>
<feature type="region of interest" description="Disordered" evidence="5">
    <location>
        <begin position="315"/>
        <end position="335"/>
    </location>
</feature>
<keyword evidence="3" id="KW-0560">Oxidoreductase</keyword>
<keyword evidence="8" id="KW-1185">Reference proteome</keyword>
<dbReference type="EMBL" id="JARAKH010000009">
    <property type="protein sequence ID" value="KAK8401113.1"/>
    <property type="molecule type" value="Genomic_DNA"/>
</dbReference>
<proteinExistence type="predicted"/>
<evidence type="ECO:0000256" key="5">
    <source>
        <dbReference type="SAM" id="MobiDB-lite"/>
    </source>
</evidence>
<dbReference type="SUPFAM" id="SSF48113">
    <property type="entry name" value="Heme-dependent peroxidases"/>
    <property type="match status" value="1"/>
</dbReference>
<dbReference type="InterPro" id="IPR010255">
    <property type="entry name" value="Haem_peroxidase_sf"/>
</dbReference>
<dbReference type="Gene3D" id="1.10.640.10">
    <property type="entry name" value="Haem peroxidase domain superfamily, animal type"/>
    <property type="match status" value="2"/>
</dbReference>
<evidence type="ECO:0000256" key="6">
    <source>
        <dbReference type="SAM" id="SignalP"/>
    </source>
</evidence>
<feature type="region of interest" description="Disordered" evidence="5">
    <location>
        <begin position="658"/>
        <end position="684"/>
    </location>
</feature>
<feature type="chain" id="PRO_5043934455" evidence="6">
    <location>
        <begin position="22"/>
        <end position="684"/>
    </location>
</feature>
<evidence type="ECO:0000256" key="1">
    <source>
        <dbReference type="ARBA" id="ARBA00004613"/>
    </source>
</evidence>
<dbReference type="Proteomes" id="UP001487740">
    <property type="component" value="Unassembled WGS sequence"/>
</dbReference>
<name>A0AAW0ULX1_SCYPA</name>
<feature type="signal peptide" evidence="6">
    <location>
        <begin position="1"/>
        <end position="21"/>
    </location>
</feature>
<dbReference type="AlphaFoldDB" id="A0AAW0ULX1"/>
<evidence type="ECO:0000256" key="2">
    <source>
        <dbReference type="ARBA" id="ARBA00022525"/>
    </source>
</evidence>
<dbReference type="GO" id="GO:0020037">
    <property type="term" value="F:heme binding"/>
    <property type="evidence" value="ECO:0007669"/>
    <property type="project" value="InterPro"/>
</dbReference>
<dbReference type="PANTHER" id="PTHR11475">
    <property type="entry name" value="OXIDASE/PEROXIDASE"/>
    <property type="match status" value="1"/>
</dbReference>
<gene>
    <name evidence="7" type="ORF">O3P69_002697</name>
</gene>
<dbReference type="PRINTS" id="PR00457">
    <property type="entry name" value="ANPEROXIDASE"/>
</dbReference>
<reference evidence="7 8" key="1">
    <citation type="submission" date="2023-03" db="EMBL/GenBank/DDBJ databases">
        <title>High-quality genome of Scylla paramamosain provides insights in environmental adaptation.</title>
        <authorList>
            <person name="Zhang L."/>
        </authorList>
    </citation>
    <scope>NUCLEOTIDE SEQUENCE [LARGE SCALE GENOMIC DNA]</scope>
    <source>
        <strain evidence="7">LZ_2023a</strain>
        <tissue evidence="7">Muscle</tissue>
    </source>
</reference>
<dbReference type="InterPro" id="IPR019791">
    <property type="entry name" value="Haem_peroxidase_animal"/>
</dbReference>
<keyword evidence="3" id="KW-0575">Peroxidase</keyword>
<evidence type="ECO:0000256" key="4">
    <source>
        <dbReference type="ARBA" id="ARBA00023180"/>
    </source>
</evidence>
<keyword evidence="2" id="KW-0964">Secreted</keyword>
<keyword evidence="4" id="KW-0325">Glycoprotein</keyword>
<protein>
    <submittedName>
        <fullName evidence="7">Uncharacterized protein</fullName>
    </submittedName>
</protein>
<comment type="subcellular location">
    <subcellularLocation>
        <location evidence="1">Secreted</location>
    </subcellularLocation>
</comment>
<dbReference type="Pfam" id="PF03098">
    <property type="entry name" value="An_peroxidase"/>
    <property type="match status" value="2"/>
</dbReference>
<evidence type="ECO:0000313" key="8">
    <source>
        <dbReference type="Proteomes" id="UP001487740"/>
    </source>
</evidence>
<dbReference type="InterPro" id="IPR037120">
    <property type="entry name" value="Haem_peroxidase_sf_animal"/>
</dbReference>
<comment type="caution">
    <text evidence="7">The sequence shown here is derived from an EMBL/GenBank/DDBJ whole genome shotgun (WGS) entry which is preliminary data.</text>
</comment>
<dbReference type="PANTHER" id="PTHR11475:SF4">
    <property type="entry name" value="CHORION PEROXIDASE"/>
    <property type="match status" value="1"/>
</dbReference>
<accession>A0AAW0ULX1</accession>
<evidence type="ECO:0000256" key="3">
    <source>
        <dbReference type="ARBA" id="ARBA00022559"/>
    </source>
</evidence>